<proteinExistence type="predicted"/>
<accession>A0A811Q1F9</accession>
<sequence length="77" mass="8103">MTNPPQIKAAPATTDLHLHANGGCTGFDEASASTSTGEEVSWCRPKIDAGRGDGASSSALKKMKQPRWVGNGEKENF</sequence>
<protein>
    <submittedName>
        <fullName evidence="2">Uncharacterized protein</fullName>
    </submittedName>
</protein>
<reference evidence="2" key="1">
    <citation type="submission" date="2020-10" db="EMBL/GenBank/DDBJ databases">
        <authorList>
            <person name="Han B."/>
            <person name="Lu T."/>
            <person name="Zhao Q."/>
            <person name="Huang X."/>
            <person name="Zhao Y."/>
        </authorList>
    </citation>
    <scope>NUCLEOTIDE SEQUENCE</scope>
</reference>
<keyword evidence="3" id="KW-1185">Reference proteome</keyword>
<evidence type="ECO:0000313" key="2">
    <source>
        <dbReference type="EMBL" id="CAD6251009.1"/>
    </source>
</evidence>
<dbReference type="AlphaFoldDB" id="A0A811Q1F9"/>
<gene>
    <name evidence="2" type="ORF">NCGR_LOCUS34776</name>
</gene>
<evidence type="ECO:0000256" key="1">
    <source>
        <dbReference type="SAM" id="MobiDB-lite"/>
    </source>
</evidence>
<name>A0A811Q1F9_9POAL</name>
<feature type="region of interest" description="Disordered" evidence="1">
    <location>
        <begin position="30"/>
        <end position="77"/>
    </location>
</feature>
<organism evidence="2 3">
    <name type="scientific">Miscanthus lutarioriparius</name>
    <dbReference type="NCBI Taxonomy" id="422564"/>
    <lineage>
        <taxon>Eukaryota</taxon>
        <taxon>Viridiplantae</taxon>
        <taxon>Streptophyta</taxon>
        <taxon>Embryophyta</taxon>
        <taxon>Tracheophyta</taxon>
        <taxon>Spermatophyta</taxon>
        <taxon>Magnoliopsida</taxon>
        <taxon>Liliopsida</taxon>
        <taxon>Poales</taxon>
        <taxon>Poaceae</taxon>
        <taxon>PACMAD clade</taxon>
        <taxon>Panicoideae</taxon>
        <taxon>Andropogonodae</taxon>
        <taxon>Andropogoneae</taxon>
        <taxon>Saccharinae</taxon>
        <taxon>Miscanthus</taxon>
    </lineage>
</organism>
<comment type="caution">
    <text evidence="2">The sequence shown here is derived from an EMBL/GenBank/DDBJ whole genome shotgun (WGS) entry which is preliminary data.</text>
</comment>
<dbReference type="EMBL" id="CAJGYO010000008">
    <property type="protein sequence ID" value="CAD6251009.1"/>
    <property type="molecule type" value="Genomic_DNA"/>
</dbReference>
<dbReference type="Proteomes" id="UP000604825">
    <property type="component" value="Unassembled WGS sequence"/>
</dbReference>
<evidence type="ECO:0000313" key="3">
    <source>
        <dbReference type="Proteomes" id="UP000604825"/>
    </source>
</evidence>